<keyword evidence="10" id="KW-1043">Host membrane</keyword>
<dbReference type="GO" id="GO:0020002">
    <property type="term" value="C:host cell plasma membrane"/>
    <property type="evidence" value="ECO:0007669"/>
    <property type="project" value="UniProtKB-SubCell"/>
</dbReference>
<organism evidence="15">
    <name type="scientific">Simian immunodeficiency virus</name>
    <name type="common">SIV</name>
    <dbReference type="NCBI Taxonomy" id="11723"/>
    <lineage>
        <taxon>Viruses</taxon>
        <taxon>Riboviria</taxon>
        <taxon>Pararnavirae</taxon>
        <taxon>Artverviricota</taxon>
        <taxon>Revtraviricetes</taxon>
        <taxon>Ortervirales</taxon>
        <taxon>Retroviridae</taxon>
        <taxon>Orthoretrovirinae</taxon>
        <taxon>Lentivirus</taxon>
        <taxon>Lentivirus simimdef</taxon>
    </lineage>
</organism>
<keyword evidence="6" id="KW-0945">Host-virus interaction</keyword>
<dbReference type="GO" id="GO:0030430">
    <property type="term" value="C:host cell cytoplasm"/>
    <property type="evidence" value="ECO:0007669"/>
    <property type="project" value="UniProtKB-SubCell"/>
</dbReference>
<evidence type="ECO:0000256" key="13">
    <source>
        <dbReference type="RuleBase" id="RU003341"/>
    </source>
</evidence>
<organismHost>
    <name type="scientific">Cercopithecidae</name>
    <name type="common">Old World monkeys</name>
    <dbReference type="NCBI Taxonomy" id="9527"/>
</organismHost>
<evidence type="ECO:0000256" key="1">
    <source>
        <dbReference type="ARBA" id="ARBA00004328"/>
    </source>
</evidence>
<evidence type="ECO:0000256" key="5">
    <source>
        <dbReference type="ARBA" id="ARBA00022553"/>
    </source>
</evidence>
<evidence type="ECO:0000256" key="7">
    <source>
        <dbReference type="ARBA" id="ARBA00022786"/>
    </source>
</evidence>
<evidence type="ECO:0000256" key="14">
    <source>
        <dbReference type="SAM" id="MobiDB-lite"/>
    </source>
</evidence>
<evidence type="ECO:0000256" key="6">
    <source>
        <dbReference type="ARBA" id="ARBA00022581"/>
    </source>
</evidence>
<dbReference type="GO" id="GO:0044423">
    <property type="term" value="C:virion component"/>
    <property type="evidence" value="ECO:0007669"/>
    <property type="project" value="UniProtKB-KW"/>
</dbReference>
<dbReference type="EMBL" id="JN662632">
    <property type="protein sequence ID" value="AEY76040.1"/>
    <property type="molecule type" value="Genomic_RNA"/>
</dbReference>
<evidence type="ECO:0000256" key="12">
    <source>
        <dbReference type="ARBA" id="ARBA00023200"/>
    </source>
</evidence>
<evidence type="ECO:0000313" key="15">
    <source>
        <dbReference type="EMBL" id="AEY76040.1"/>
    </source>
</evidence>
<evidence type="ECO:0000256" key="2">
    <source>
        <dbReference type="ARBA" id="ARBA00004501"/>
    </source>
</evidence>
<reference evidence="15" key="2">
    <citation type="journal article" date="2012" name="Cell Host Microbe">
        <title>The Host Restriction Factor APOBEC3G and Retroviral Vif Protein Coevolve due to Ongoing Genetic Conflict.</title>
        <authorList>
            <person name="Compton A.A."/>
            <person name="Hirsch V.M."/>
            <person name="Emerman M."/>
        </authorList>
    </citation>
    <scope>NUCLEOTIDE SEQUENCE</scope>
    <source>
        <strain evidence="15">SIVagm.Ver90</strain>
    </source>
</reference>
<keyword evidence="7" id="KW-0833">Ubl conjugation pathway</keyword>
<keyword evidence="4" id="KW-1032">Host cell membrane</keyword>
<protein>
    <recommendedName>
        <fullName evidence="13">Virion infectivity factor</fullName>
    </recommendedName>
</protein>
<dbReference type="Pfam" id="PF00559">
    <property type="entry name" value="Vif"/>
    <property type="match status" value="1"/>
</dbReference>
<dbReference type="PRINTS" id="PR00349">
    <property type="entry name" value="VIRIONINFFCT"/>
</dbReference>
<keyword evidence="11" id="KW-0472">Membrane</keyword>
<evidence type="ECO:0000256" key="9">
    <source>
        <dbReference type="ARBA" id="ARBA00022844"/>
    </source>
</evidence>
<keyword evidence="8" id="KW-0832">Ubl conjugation</keyword>
<gene>
    <name evidence="15" type="primary">vif</name>
</gene>
<name>H2E0I4_SIV</name>
<feature type="compositionally biased region" description="Basic and acidic residues" evidence="14">
    <location>
        <begin position="163"/>
        <end position="179"/>
    </location>
</feature>
<evidence type="ECO:0000256" key="4">
    <source>
        <dbReference type="ARBA" id="ARBA00022511"/>
    </source>
</evidence>
<dbReference type="InterPro" id="IPR000475">
    <property type="entry name" value="Vif"/>
</dbReference>
<evidence type="ECO:0000256" key="8">
    <source>
        <dbReference type="ARBA" id="ARBA00022843"/>
    </source>
</evidence>
<dbReference type="GO" id="GO:0019058">
    <property type="term" value="P:viral life cycle"/>
    <property type="evidence" value="ECO:0007669"/>
    <property type="project" value="InterPro"/>
</dbReference>
<accession>H2E0I4</accession>
<evidence type="ECO:0000256" key="10">
    <source>
        <dbReference type="ARBA" id="ARBA00022870"/>
    </source>
</evidence>
<comment type="similarity">
    <text evidence="3 13">Belongs to the primate lentivirus group Vif protein family.</text>
</comment>
<keyword evidence="9" id="KW-0946">Virion</keyword>
<sequence length="231" mass="27093">MNQEKEWVMRVTWKVSGDLITKWQGIVRYWMTKRNLKWQYMMHYQINWAWYTMCRYIIPIGLEGEIQIDCYWHLTPERGWLSTYAIGIQYLGAVGNFRTELDPTTADGMIHLHYFSCFTERAIQKAIRGERFVFCQFPEGHKTTGKVPSLQYLALLAHQNGIRERSQRKQARRSRDLGSKQRTMGRMAKGHVRRPQSGSQITFWQRAPLPSMELLSGGRRETGSPNDGESL</sequence>
<comment type="subcellular location">
    <subcellularLocation>
        <location evidence="2 13">Host cell membrane</location>
        <topology evidence="2 13">Peripheral membrane protein</topology>
        <orientation evidence="2 13">Cytoplasmic side</orientation>
    </subcellularLocation>
    <subcellularLocation>
        <location evidence="13">Host cytoplasm</location>
    </subcellularLocation>
    <subcellularLocation>
        <location evidence="1 13">Virion</location>
    </subcellularLocation>
    <text evidence="13">In the cytoplasm, seems to colocalize with intermediate filament vimentin. A fraction is associated with the cytoplasmic side of cellular membranes, presumably via the interaction with Pr55Gag precursor.</text>
</comment>
<keyword evidence="12" id="KW-1035">Host cytoplasm</keyword>
<keyword evidence="5" id="KW-0597">Phosphoprotein</keyword>
<evidence type="ECO:0000256" key="11">
    <source>
        <dbReference type="ARBA" id="ARBA00023136"/>
    </source>
</evidence>
<proteinExistence type="inferred from homology"/>
<organismHost>
    <name type="scientific">Pan troglodytes</name>
    <name type="common">Chimpanzee</name>
    <dbReference type="NCBI Taxonomy" id="9598"/>
</organismHost>
<feature type="region of interest" description="Disordered" evidence="14">
    <location>
        <begin position="163"/>
        <end position="231"/>
    </location>
</feature>
<reference evidence="15" key="1">
    <citation type="submission" date="2011-09" db="EMBL/GenBank/DDBJ databases">
        <authorList>
            <person name="Compton A."/>
            <person name="Hirsch V.M."/>
            <person name="Emerman M."/>
        </authorList>
    </citation>
    <scope>NUCLEOTIDE SEQUENCE</scope>
    <source>
        <strain evidence="15">SIVagm.Ver90</strain>
    </source>
</reference>
<evidence type="ECO:0000256" key="3">
    <source>
        <dbReference type="ARBA" id="ARBA00006372"/>
    </source>
</evidence>